<evidence type="ECO:0000313" key="3">
    <source>
        <dbReference type="Proteomes" id="UP001396334"/>
    </source>
</evidence>
<sequence>MVVTTSSDDEVVVGEEKEFNESKQTINNTSTSNTMNGFNNSMNGGYLNPQWKKTDASYDAVLFRFDTIENEDLFGDRHLPSDFQFGGSNKNPLYLKSSDIYKLENSYSDYVDTSDRLKSSDIS</sequence>
<evidence type="ECO:0000313" key="2">
    <source>
        <dbReference type="EMBL" id="KAK8477752.1"/>
    </source>
</evidence>
<gene>
    <name evidence="2" type="ORF">V6N11_081655</name>
</gene>
<evidence type="ECO:0000256" key="1">
    <source>
        <dbReference type="SAM" id="MobiDB-lite"/>
    </source>
</evidence>
<protein>
    <submittedName>
        <fullName evidence="2">Uncharacterized protein</fullName>
    </submittedName>
</protein>
<feature type="region of interest" description="Disordered" evidence="1">
    <location>
        <begin position="17"/>
        <end position="37"/>
    </location>
</feature>
<comment type="caution">
    <text evidence="2">The sequence shown here is derived from an EMBL/GenBank/DDBJ whole genome shotgun (WGS) entry which is preliminary data.</text>
</comment>
<reference evidence="2 3" key="1">
    <citation type="journal article" date="2024" name="G3 (Bethesda)">
        <title>Genome assembly of Hibiscus sabdariffa L. provides insights into metabolisms of medicinal natural products.</title>
        <authorList>
            <person name="Kim T."/>
        </authorList>
    </citation>
    <scope>NUCLEOTIDE SEQUENCE [LARGE SCALE GENOMIC DNA]</scope>
    <source>
        <strain evidence="2">TK-2024</strain>
        <tissue evidence="2">Old leaves</tissue>
    </source>
</reference>
<dbReference type="Proteomes" id="UP001396334">
    <property type="component" value="Unassembled WGS sequence"/>
</dbReference>
<organism evidence="2 3">
    <name type="scientific">Hibiscus sabdariffa</name>
    <name type="common">roselle</name>
    <dbReference type="NCBI Taxonomy" id="183260"/>
    <lineage>
        <taxon>Eukaryota</taxon>
        <taxon>Viridiplantae</taxon>
        <taxon>Streptophyta</taxon>
        <taxon>Embryophyta</taxon>
        <taxon>Tracheophyta</taxon>
        <taxon>Spermatophyta</taxon>
        <taxon>Magnoliopsida</taxon>
        <taxon>eudicotyledons</taxon>
        <taxon>Gunneridae</taxon>
        <taxon>Pentapetalae</taxon>
        <taxon>rosids</taxon>
        <taxon>malvids</taxon>
        <taxon>Malvales</taxon>
        <taxon>Malvaceae</taxon>
        <taxon>Malvoideae</taxon>
        <taxon>Hibiscus</taxon>
    </lineage>
</organism>
<dbReference type="EMBL" id="JBBPBN010001696">
    <property type="protein sequence ID" value="KAK8477752.1"/>
    <property type="molecule type" value="Genomic_DNA"/>
</dbReference>
<accession>A0ABR1ZBS1</accession>
<feature type="compositionally biased region" description="Low complexity" evidence="1">
    <location>
        <begin position="27"/>
        <end position="37"/>
    </location>
</feature>
<proteinExistence type="predicted"/>
<keyword evidence="3" id="KW-1185">Reference proteome</keyword>
<name>A0ABR1ZBS1_9ROSI</name>